<name>A0A1F7YH25_9BACT</name>
<evidence type="ECO:0000313" key="2">
    <source>
        <dbReference type="Proteomes" id="UP000178851"/>
    </source>
</evidence>
<organism evidence="1 2">
    <name type="scientific">Candidatus Woesebacteria bacterium RIFCSPHIGHO2_01_FULL_39_28</name>
    <dbReference type="NCBI Taxonomy" id="1802496"/>
    <lineage>
        <taxon>Bacteria</taxon>
        <taxon>Candidatus Woeseibacteriota</taxon>
    </lineage>
</organism>
<sequence>MSKIFYDHLVDLEKTEKEIRKIAKTSEEREELWQLVDELLHHKVVGCILDNLPSKHHKNFLTRLDESPYDEAILDYLNEKIEDDIRVLIKKQINDFESEFLGLIYPKQREY</sequence>
<accession>A0A1F7YH25</accession>
<dbReference type="AlphaFoldDB" id="A0A1F7YH25"/>
<reference evidence="1 2" key="1">
    <citation type="journal article" date="2016" name="Nat. Commun.">
        <title>Thousands of microbial genomes shed light on interconnected biogeochemical processes in an aquifer system.</title>
        <authorList>
            <person name="Anantharaman K."/>
            <person name="Brown C.T."/>
            <person name="Hug L.A."/>
            <person name="Sharon I."/>
            <person name="Castelle C.J."/>
            <person name="Probst A.J."/>
            <person name="Thomas B.C."/>
            <person name="Singh A."/>
            <person name="Wilkins M.J."/>
            <person name="Karaoz U."/>
            <person name="Brodie E.L."/>
            <person name="Williams K.H."/>
            <person name="Hubbard S.S."/>
            <person name="Banfield J.F."/>
        </authorList>
    </citation>
    <scope>NUCLEOTIDE SEQUENCE [LARGE SCALE GENOMIC DNA]</scope>
</reference>
<protein>
    <submittedName>
        <fullName evidence="1">Uncharacterized protein</fullName>
    </submittedName>
</protein>
<evidence type="ECO:0000313" key="1">
    <source>
        <dbReference type="EMBL" id="OGM26636.1"/>
    </source>
</evidence>
<dbReference type="EMBL" id="MGGI01000012">
    <property type="protein sequence ID" value="OGM26636.1"/>
    <property type="molecule type" value="Genomic_DNA"/>
</dbReference>
<gene>
    <name evidence="1" type="ORF">A2627_01275</name>
</gene>
<dbReference type="Proteomes" id="UP000178851">
    <property type="component" value="Unassembled WGS sequence"/>
</dbReference>
<proteinExistence type="predicted"/>
<comment type="caution">
    <text evidence="1">The sequence shown here is derived from an EMBL/GenBank/DDBJ whole genome shotgun (WGS) entry which is preliminary data.</text>
</comment>